<accession>G9YI16</accession>
<keyword evidence="1" id="KW-0812">Transmembrane</keyword>
<sequence length="41" mass="4440">KRIEGMSGIKAFIILAVAALNFSIMARSKRSDPLVSNAILH</sequence>
<dbReference type="HOGENOM" id="CLU_3261826_0_0_9"/>
<evidence type="ECO:0000313" key="2">
    <source>
        <dbReference type="EMBL" id="EHM40167.1"/>
    </source>
</evidence>
<reference evidence="2 3" key="1">
    <citation type="submission" date="2011-08" db="EMBL/GenBank/DDBJ databases">
        <authorList>
            <person name="Weinstock G."/>
            <person name="Sodergren E."/>
            <person name="Clifton S."/>
            <person name="Fulton L."/>
            <person name="Fulton B."/>
            <person name="Courtney L."/>
            <person name="Fronick C."/>
            <person name="Harrison M."/>
            <person name="Strong C."/>
            <person name="Farmer C."/>
            <person name="Delahaunty K."/>
            <person name="Markovic C."/>
            <person name="Hall O."/>
            <person name="Minx P."/>
            <person name="Tomlinson C."/>
            <person name="Mitreva M."/>
            <person name="Hou S."/>
            <person name="Chen J."/>
            <person name="Wollam A."/>
            <person name="Pepin K.H."/>
            <person name="Johnson M."/>
            <person name="Bhonagiri V."/>
            <person name="Zhang X."/>
            <person name="Suruliraj S."/>
            <person name="Warren W."/>
            <person name="Chinwalla A."/>
            <person name="Mardis E.R."/>
            <person name="Wilson R.K."/>
        </authorList>
    </citation>
    <scope>NUCLEOTIDE SEQUENCE [LARGE SCALE GENOMIC DNA]</scope>
    <source>
        <strain evidence="2 3">F0357</strain>
    </source>
</reference>
<dbReference type="Proteomes" id="UP000005481">
    <property type="component" value="Unassembled WGS sequence"/>
</dbReference>
<evidence type="ECO:0000256" key="1">
    <source>
        <dbReference type="SAM" id="Phobius"/>
    </source>
</evidence>
<keyword evidence="1" id="KW-1133">Transmembrane helix</keyword>
<feature type="transmembrane region" description="Helical" evidence="1">
    <location>
        <begin position="6"/>
        <end position="24"/>
    </location>
</feature>
<proteinExistence type="predicted"/>
<comment type="caution">
    <text evidence="2">The sequence shown here is derived from an EMBL/GenBank/DDBJ whole genome shotgun (WGS) entry which is preliminary data.</text>
</comment>
<gene>
    <name evidence="2" type="ORF">HMPREF0080_01301</name>
</gene>
<protein>
    <submittedName>
        <fullName evidence="2">Uncharacterized protein</fullName>
    </submittedName>
</protein>
<feature type="non-terminal residue" evidence="2">
    <location>
        <position position="1"/>
    </location>
</feature>
<evidence type="ECO:0000313" key="3">
    <source>
        <dbReference type="Proteomes" id="UP000005481"/>
    </source>
</evidence>
<keyword evidence="3" id="KW-1185">Reference proteome</keyword>
<keyword evidence="1" id="KW-0472">Membrane</keyword>
<dbReference type="AlphaFoldDB" id="G9YI16"/>
<name>G9YI16_9FIRM</name>
<dbReference type="EMBL" id="AGCJ01000055">
    <property type="protein sequence ID" value="EHM40167.1"/>
    <property type="molecule type" value="Genomic_DNA"/>
</dbReference>
<organism evidence="2 3">
    <name type="scientific">Anaeroglobus geminatus F0357</name>
    <dbReference type="NCBI Taxonomy" id="861450"/>
    <lineage>
        <taxon>Bacteria</taxon>
        <taxon>Bacillati</taxon>
        <taxon>Bacillota</taxon>
        <taxon>Negativicutes</taxon>
        <taxon>Veillonellales</taxon>
        <taxon>Veillonellaceae</taxon>
        <taxon>Anaeroglobus</taxon>
    </lineage>
</organism>